<dbReference type="AlphaFoldDB" id="A0ABD0SYH1"/>
<dbReference type="PROSITE" id="PS00122">
    <property type="entry name" value="CARBOXYLESTERASE_B_1"/>
    <property type="match status" value="1"/>
</dbReference>
<evidence type="ECO:0000256" key="3">
    <source>
        <dbReference type="ARBA" id="ARBA00022801"/>
    </source>
</evidence>
<evidence type="ECO:0000313" key="8">
    <source>
        <dbReference type="EMBL" id="KAL0830811.1"/>
    </source>
</evidence>
<dbReference type="PROSITE" id="PS00941">
    <property type="entry name" value="CARBOXYLESTERASE_B_2"/>
    <property type="match status" value="1"/>
</dbReference>
<dbReference type="InterPro" id="IPR019826">
    <property type="entry name" value="Carboxylesterase_B_AS"/>
</dbReference>
<dbReference type="Pfam" id="PF00135">
    <property type="entry name" value="COesterase"/>
    <property type="match status" value="1"/>
</dbReference>
<sequence length="555" mass="63586">MVQVKTSDGILEGELVENEFLGGQYYSFKGIPYAAPPVGDLRFKAPQPVEPWEGVRSAKQHGPPCFQRDYFINMTLELVGSEDCLYLNVYTPEMTPDKPLPVMVFIHGGGFYGGCGDDDPYGPDFLVPNGVILVTMNYRLEVLGFLCLDSEEVPGNAGMKDQVAALRWVQKNIRNFGGDPDNVTIFGESAGGASVTYHLSSPMSKGLFKRGIAQSGHSTCWWTKPFEPREGAIALAKNLGFYSEDSKELYEFFKKQPVENLIDASSPINMEQLGKQSKQQQFCVVEEKDFGTNERFFYANPYDVVRNGIHEGVDVMTGYTEDEGVFWLAIFPDVKDTLEKINRYNDYLTYEPLAEVCTASQRLEIGKRLKKYYFGNEKASMQNFDQLLKYFSVHLFTYAAHQWTKIVSSNAKNNKIYFYKFGCKTERVFLTNLDYVRKYLGDKVVVCHGDDLTYLFSLKKEEMKVVKGSESHRLIEKICKLWTNFAKGHCQPLYGSWPKNPTPDDSLGIQWTPYDVENQKYLDISNQFEEKSHPDAEEIKFWEDIFREFYPRYVH</sequence>
<dbReference type="InterPro" id="IPR019819">
    <property type="entry name" value="Carboxylesterase_B_CS"/>
</dbReference>
<accession>A0ABD0SYH1</accession>
<comment type="caution">
    <text evidence="8">The sequence shown here is derived from an EMBL/GenBank/DDBJ whole genome shotgun (WGS) entry which is preliminary data.</text>
</comment>
<reference evidence="8 9" key="1">
    <citation type="submission" date="2024-06" db="EMBL/GenBank/DDBJ databases">
        <title>A chromosome-level genome assembly of beet webworm, Loxostege sticticalis.</title>
        <authorList>
            <person name="Zhang Y."/>
        </authorList>
    </citation>
    <scope>NUCLEOTIDE SEQUENCE [LARGE SCALE GENOMIC DNA]</scope>
    <source>
        <strain evidence="8">AQ028</strain>
        <tissue evidence="8">Male pupae</tissue>
    </source>
</reference>
<keyword evidence="4" id="KW-1015">Disulfide bond</keyword>
<feature type="domain" description="Carboxylesterase type B" evidence="7">
    <location>
        <begin position="3"/>
        <end position="542"/>
    </location>
</feature>
<evidence type="ECO:0000256" key="5">
    <source>
        <dbReference type="ARBA" id="ARBA00023180"/>
    </source>
</evidence>
<dbReference type="PANTHER" id="PTHR11559">
    <property type="entry name" value="CARBOXYLESTERASE"/>
    <property type="match status" value="1"/>
</dbReference>
<keyword evidence="5" id="KW-0325">Glycoprotein</keyword>
<protein>
    <recommendedName>
        <fullName evidence="6">Carboxylic ester hydrolase</fullName>
        <ecNumber evidence="6">3.1.1.-</ecNumber>
    </recommendedName>
</protein>
<dbReference type="SUPFAM" id="SSF53474">
    <property type="entry name" value="alpha/beta-Hydrolases"/>
    <property type="match status" value="1"/>
</dbReference>
<evidence type="ECO:0000256" key="1">
    <source>
        <dbReference type="ARBA" id="ARBA00005964"/>
    </source>
</evidence>
<dbReference type="InterPro" id="IPR002018">
    <property type="entry name" value="CarbesteraseB"/>
</dbReference>
<dbReference type="InterPro" id="IPR029058">
    <property type="entry name" value="AB_hydrolase_fold"/>
</dbReference>
<evidence type="ECO:0000256" key="2">
    <source>
        <dbReference type="ARBA" id="ARBA00022487"/>
    </source>
</evidence>
<keyword evidence="2" id="KW-0719">Serine esterase</keyword>
<dbReference type="InterPro" id="IPR050309">
    <property type="entry name" value="Type-B_Carboxylest/Lipase"/>
</dbReference>
<evidence type="ECO:0000313" key="9">
    <source>
        <dbReference type="Proteomes" id="UP001549921"/>
    </source>
</evidence>
<dbReference type="Gene3D" id="3.40.50.1820">
    <property type="entry name" value="alpha/beta hydrolase"/>
    <property type="match status" value="1"/>
</dbReference>
<evidence type="ECO:0000259" key="7">
    <source>
        <dbReference type="Pfam" id="PF00135"/>
    </source>
</evidence>
<gene>
    <name evidence="8" type="ORF">ABMA28_002929</name>
</gene>
<evidence type="ECO:0000256" key="4">
    <source>
        <dbReference type="ARBA" id="ARBA00023157"/>
    </source>
</evidence>
<dbReference type="EMBL" id="JBEDNZ010000013">
    <property type="protein sequence ID" value="KAL0830811.1"/>
    <property type="molecule type" value="Genomic_DNA"/>
</dbReference>
<name>A0ABD0SYH1_LOXSC</name>
<evidence type="ECO:0000256" key="6">
    <source>
        <dbReference type="RuleBase" id="RU361235"/>
    </source>
</evidence>
<dbReference type="EC" id="3.1.1.-" evidence="6"/>
<dbReference type="GO" id="GO:0052689">
    <property type="term" value="F:carboxylic ester hydrolase activity"/>
    <property type="evidence" value="ECO:0007669"/>
    <property type="project" value="UniProtKB-KW"/>
</dbReference>
<dbReference type="Proteomes" id="UP001549921">
    <property type="component" value="Unassembled WGS sequence"/>
</dbReference>
<proteinExistence type="inferred from homology"/>
<comment type="similarity">
    <text evidence="1 6">Belongs to the type-B carboxylesterase/lipase family.</text>
</comment>
<organism evidence="8 9">
    <name type="scientific">Loxostege sticticalis</name>
    <name type="common">Beet webworm moth</name>
    <dbReference type="NCBI Taxonomy" id="481309"/>
    <lineage>
        <taxon>Eukaryota</taxon>
        <taxon>Metazoa</taxon>
        <taxon>Ecdysozoa</taxon>
        <taxon>Arthropoda</taxon>
        <taxon>Hexapoda</taxon>
        <taxon>Insecta</taxon>
        <taxon>Pterygota</taxon>
        <taxon>Neoptera</taxon>
        <taxon>Endopterygota</taxon>
        <taxon>Lepidoptera</taxon>
        <taxon>Glossata</taxon>
        <taxon>Ditrysia</taxon>
        <taxon>Pyraloidea</taxon>
        <taxon>Crambidae</taxon>
        <taxon>Pyraustinae</taxon>
        <taxon>Loxostege</taxon>
    </lineage>
</organism>
<keyword evidence="3 6" id="KW-0378">Hydrolase</keyword>